<feature type="transmembrane region" description="Helical" evidence="7">
    <location>
        <begin position="388"/>
        <end position="409"/>
    </location>
</feature>
<evidence type="ECO:0000256" key="6">
    <source>
        <dbReference type="RuleBase" id="RU003732"/>
    </source>
</evidence>
<feature type="transmembrane region" description="Helical" evidence="7">
    <location>
        <begin position="12"/>
        <end position="32"/>
    </location>
</feature>
<comment type="similarity">
    <text evidence="6">Belongs to the sodium:neurotransmitter symporter (SNF) (TC 2.A.22) family.</text>
</comment>
<feature type="transmembrane region" description="Helical" evidence="7">
    <location>
        <begin position="44"/>
        <end position="68"/>
    </location>
</feature>
<dbReference type="RefSeq" id="WP_067013651.1">
    <property type="nucleotide sequence ID" value="NZ_FLOB01000002.1"/>
</dbReference>
<keyword evidence="3 6" id="KW-0812">Transmembrane</keyword>
<feature type="transmembrane region" description="Helical" evidence="7">
    <location>
        <begin position="218"/>
        <end position="245"/>
    </location>
</feature>
<evidence type="ECO:0000256" key="5">
    <source>
        <dbReference type="ARBA" id="ARBA00023136"/>
    </source>
</evidence>
<keyword evidence="6" id="KW-0769">Symport</keyword>
<dbReference type="InterPro" id="IPR000175">
    <property type="entry name" value="Na/ntran_symport"/>
</dbReference>
<feature type="transmembrane region" description="Helical" evidence="7">
    <location>
        <begin position="257"/>
        <end position="281"/>
    </location>
</feature>
<dbReference type="PANTHER" id="PTHR42948">
    <property type="entry name" value="TRANSPORTER"/>
    <property type="match status" value="1"/>
</dbReference>
<feature type="transmembrane region" description="Helical" evidence="7">
    <location>
        <begin position="347"/>
        <end position="368"/>
    </location>
</feature>
<dbReference type="SUPFAM" id="SSF161070">
    <property type="entry name" value="SNF-like"/>
    <property type="match status" value="1"/>
</dbReference>
<keyword evidence="4 7" id="KW-1133">Transmembrane helix</keyword>
<keyword evidence="2 6" id="KW-0813">Transport</keyword>
<feature type="transmembrane region" description="Helical" evidence="7">
    <location>
        <begin position="152"/>
        <end position="169"/>
    </location>
</feature>
<dbReference type="GO" id="GO:0016020">
    <property type="term" value="C:membrane"/>
    <property type="evidence" value="ECO:0007669"/>
    <property type="project" value="UniProtKB-SubCell"/>
</dbReference>
<evidence type="ECO:0000256" key="2">
    <source>
        <dbReference type="ARBA" id="ARBA00022448"/>
    </source>
</evidence>
<keyword evidence="5 7" id="KW-0472">Membrane</keyword>
<dbReference type="EMBL" id="FLOB01000002">
    <property type="protein sequence ID" value="SBS28407.1"/>
    <property type="molecule type" value="Genomic_DNA"/>
</dbReference>
<name>A0A1A8T9U1_9GAMM</name>
<feature type="transmembrane region" description="Helical" evidence="7">
    <location>
        <begin position="181"/>
        <end position="198"/>
    </location>
</feature>
<gene>
    <name evidence="8" type="ORF">MSP8886_01161</name>
</gene>
<dbReference type="NCBIfam" id="NF037979">
    <property type="entry name" value="Na_transp"/>
    <property type="match status" value="1"/>
</dbReference>
<dbReference type="CDD" id="cd10336">
    <property type="entry name" value="SLC6sbd_Tyt1-Like"/>
    <property type="match status" value="1"/>
</dbReference>
<dbReference type="PROSITE" id="PS00610">
    <property type="entry name" value="NA_NEUROTRAN_SYMP_1"/>
    <property type="match status" value="1"/>
</dbReference>
<evidence type="ECO:0000256" key="1">
    <source>
        <dbReference type="ARBA" id="ARBA00004141"/>
    </source>
</evidence>
<dbReference type="PRINTS" id="PR00176">
    <property type="entry name" value="NANEUSMPORT"/>
</dbReference>
<evidence type="ECO:0000256" key="3">
    <source>
        <dbReference type="ARBA" id="ARBA00022692"/>
    </source>
</evidence>
<organism evidence="8 9">
    <name type="scientific">Marinomonas spartinae</name>
    <dbReference type="NCBI Taxonomy" id="1792290"/>
    <lineage>
        <taxon>Bacteria</taxon>
        <taxon>Pseudomonadati</taxon>
        <taxon>Pseudomonadota</taxon>
        <taxon>Gammaproteobacteria</taxon>
        <taxon>Oceanospirillales</taxon>
        <taxon>Oceanospirillaceae</taxon>
        <taxon>Marinomonas</taxon>
    </lineage>
</organism>
<feature type="transmembrane region" description="Helical" evidence="7">
    <location>
        <begin position="95"/>
        <end position="119"/>
    </location>
</feature>
<comment type="subcellular location">
    <subcellularLocation>
        <location evidence="1">Membrane</location>
        <topology evidence="1">Multi-pass membrane protein</topology>
    </subcellularLocation>
</comment>
<sequence length="448" mass="48317">MQEKTSSQGSWASRWVFIMAATGSAVGLGNIWKFPYITGENGGGAFVLVYLVCILLVGIPIMMAEVFIGRRGRKNPVDSLEDVAEESSQTKAWGLIGIVGMFTGIMIFSFYSIVAGWVLNYIKAMATGELAGLTSDQASATFKALLADPMTLLGWHTLFVVMTVFVVARGVNKGLEIATRIMMPALFILLLVLLGYAMSTKSFSAGWHFMFDFDFSKLSWGAVLVALGHSFFTLSLGMGTMMAYGSYMPKKASIGSTVLAIGALDTLVALVAGLCIFPVIFANGMDPAAGPGLMFMSLPVAFGQMPFGQLFGFLFFVLVGIAAWTSSISLMEPAVAFIVERMKVKRITASIGIGFIVWLLGIACLGSFNFMSNITLFGKNIFDFLDYATANIMLPLGGIFTALFAGWAVKSKFSAEELSISKLFFSYWKISVMVISPIAVAIVFVLNL</sequence>
<dbReference type="AlphaFoldDB" id="A0A1A8T9U1"/>
<feature type="transmembrane region" description="Helical" evidence="7">
    <location>
        <begin position="301"/>
        <end position="326"/>
    </location>
</feature>
<evidence type="ECO:0000256" key="7">
    <source>
        <dbReference type="SAM" id="Phobius"/>
    </source>
</evidence>
<dbReference type="GO" id="GO:0015293">
    <property type="term" value="F:symporter activity"/>
    <property type="evidence" value="ECO:0007669"/>
    <property type="project" value="UniProtKB-KW"/>
</dbReference>
<reference evidence="8 9" key="1">
    <citation type="submission" date="2016-06" db="EMBL/GenBank/DDBJ databases">
        <authorList>
            <person name="Kjaerup R.B."/>
            <person name="Dalgaard T.S."/>
            <person name="Juul-Madsen H.R."/>
        </authorList>
    </citation>
    <scope>NUCLEOTIDE SEQUENCE [LARGE SCALE GENOMIC DNA]</scope>
    <source>
        <strain evidence="8 9">CECT 8886</strain>
    </source>
</reference>
<dbReference type="InterPro" id="IPR037272">
    <property type="entry name" value="SNS_sf"/>
</dbReference>
<dbReference type="PROSITE" id="PS50267">
    <property type="entry name" value="NA_NEUROTRAN_SYMP_3"/>
    <property type="match status" value="1"/>
</dbReference>
<dbReference type="Pfam" id="PF00209">
    <property type="entry name" value="SNF"/>
    <property type="match status" value="2"/>
</dbReference>
<dbReference type="OrthoDB" id="9762833at2"/>
<dbReference type="Proteomes" id="UP000092544">
    <property type="component" value="Unassembled WGS sequence"/>
</dbReference>
<dbReference type="InterPro" id="IPR047218">
    <property type="entry name" value="YocR/YhdH-like"/>
</dbReference>
<evidence type="ECO:0000313" key="9">
    <source>
        <dbReference type="Proteomes" id="UP000092544"/>
    </source>
</evidence>
<proteinExistence type="inferred from homology"/>
<feature type="transmembrane region" description="Helical" evidence="7">
    <location>
        <begin position="430"/>
        <end position="447"/>
    </location>
</feature>
<protein>
    <recommendedName>
        <fullName evidence="6">Transporter</fullName>
    </recommendedName>
</protein>
<evidence type="ECO:0000313" key="8">
    <source>
        <dbReference type="EMBL" id="SBS28407.1"/>
    </source>
</evidence>
<keyword evidence="9" id="KW-1185">Reference proteome</keyword>
<accession>A0A1A8T9U1</accession>
<evidence type="ECO:0000256" key="4">
    <source>
        <dbReference type="ARBA" id="ARBA00022989"/>
    </source>
</evidence>
<dbReference type="PANTHER" id="PTHR42948:SF1">
    <property type="entry name" value="TRANSPORTER"/>
    <property type="match status" value="1"/>
</dbReference>